<dbReference type="AlphaFoldDB" id="A0A806TI12"/>
<evidence type="ECO:0000313" key="2">
    <source>
        <dbReference type="Proteomes" id="UP000036410"/>
    </source>
</evidence>
<dbReference type="EMBL" id="CP010586">
    <property type="protein sequence ID" value="AKP77792.1"/>
    <property type="molecule type" value="Genomic_DNA"/>
</dbReference>
<sequence>MSREYQVNESKEDIDKLMVIYFNFINGKYLEKALKSFAERKGYGQEIVFALFQSDLDEYDMAQLPRLLDEKHVLIELGYPAVKIEQIAFLDFKTFYDYLDINVHKEMEKKPEKTELIDLLAEVKRSLCI</sequence>
<reference evidence="1 2" key="1">
    <citation type="submission" date="2015-01" db="EMBL/GenBank/DDBJ databases">
        <title>Genome sequence of bacillus megaterium Q3.</title>
        <authorList>
            <person name="Wang Y."/>
            <person name="Luo K."/>
            <person name="Bai L."/>
            <person name="Luo F."/>
        </authorList>
    </citation>
    <scope>NUCLEOTIDE SEQUENCE [LARGE SCALE GENOMIC DNA]</scope>
    <source>
        <strain evidence="1 2">Q3</strain>
    </source>
</reference>
<dbReference type="InterPro" id="IPR041256">
    <property type="entry name" value="CdiI_4"/>
</dbReference>
<dbReference type="RefSeq" id="WP_034268674.1">
    <property type="nucleotide sequence ID" value="NZ_CP010586.1"/>
</dbReference>
<name>A0A806TI12_PRIMG</name>
<organism evidence="1 2">
    <name type="scientific">Priestia megaterium Q3</name>
    <dbReference type="NCBI Taxonomy" id="1452722"/>
    <lineage>
        <taxon>Bacteria</taxon>
        <taxon>Bacillati</taxon>
        <taxon>Bacillota</taxon>
        <taxon>Bacilli</taxon>
        <taxon>Bacillales</taxon>
        <taxon>Bacillaceae</taxon>
        <taxon>Priestia</taxon>
    </lineage>
</organism>
<dbReference type="Proteomes" id="UP000036410">
    <property type="component" value="Chromosome"/>
</dbReference>
<evidence type="ECO:0000313" key="1">
    <source>
        <dbReference type="EMBL" id="AKP77792.1"/>
    </source>
</evidence>
<dbReference type="CDD" id="cd20688">
    <property type="entry name" value="CdiI_Ecoli_Nm-like"/>
    <property type="match status" value="1"/>
</dbReference>
<proteinExistence type="predicted"/>
<accession>A0A806TI12</accession>
<protein>
    <recommendedName>
        <fullName evidence="3">CDI immunity protein domain-containing protein</fullName>
    </recommendedName>
</protein>
<evidence type="ECO:0008006" key="3">
    <source>
        <dbReference type="Google" id="ProtNLM"/>
    </source>
</evidence>
<gene>
    <name evidence="1" type="ORF">AS52_02831</name>
</gene>